<sequence length="119" mass="13510">MLNLQRAISTIQVYCTPHLTTYLLGVTTARRAGRKSAQSLNRIGEMKQCPFYVNRKKTAEEINSSHQKNCILIFPPLLKRGQKCKSEVSWNRKAIAQPVPILIMLQVVVSSVTDSQYFD</sequence>
<organism evidence="1 2">
    <name type="scientific">Alligator mississippiensis</name>
    <name type="common">American alligator</name>
    <dbReference type="NCBI Taxonomy" id="8496"/>
    <lineage>
        <taxon>Eukaryota</taxon>
        <taxon>Metazoa</taxon>
        <taxon>Chordata</taxon>
        <taxon>Craniata</taxon>
        <taxon>Vertebrata</taxon>
        <taxon>Euteleostomi</taxon>
        <taxon>Archelosauria</taxon>
        <taxon>Archosauria</taxon>
        <taxon>Crocodylia</taxon>
        <taxon>Alligatoridae</taxon>
        <taxon>Alligatorinae</taxon>
        <taxon>Alligator</taxon>
    </lineage>
</organism>
<evidence type="ECO:0000313" key="1">
    <source>
        <dbReference type="EMBL" id="KYO43557.1"/>
    </source>
</evidence>
<protein>
    <submittedName>
        <fullName evidence="1">Uncharacterized protein</fullName>
    </submittedName>
</protein>
<gene>
    <name evidence="1" type="ORF">Y1Q_0013587</name>
</gene>
<name>A0A151P3B1_ALLMI</name>
<evidence type="ECO:0000313" key="2">
    <source>
        <dbReference type="Proteomes" id="UP000050525"/>
    </source>
</evidence>
<dbReference type="Proteomes" id="UP000050525">
    <property type="component" value="Unassembled WGS sequence"/>
</dbReference>
<accession>A0A151P3B1</accession>
<dbReference type="AlphaFoldDB" id="A0A151P3B1"/>
<reference evidence="1 2" key="1">
    <citation type="journal article" date="2012" name="Genome Biol.">
        <title>Sequencing three crocodilian genomes to illuminate the evolution of archosaurs and amniotes.</title>
        <authorList>
            <person name="St John J.A."/>
            <person name="Braun E.L."/>
            <person name="Isberg S.R."/>
            <person name="Miles L.G."/>
            <person name="Chong A.Y."/>
            <person name="Gongora J."/>
            <person name="Dalzell P."/>
            <person name="Moran C."/>
            <person name="Bed'hom B."/>
            <person name="Abzhanov A."/>
            <person name="Burgess S.C."/>
            <person name="Cooksey A.M."/>
            <person name="Castoe T.A."/>
            <person name="Crawford N.G."/>
            <person name="Densmore L.D."/>
            <person name="Drew J.C."/>
            <person name="Edwards S.V."/>
            <person name="Faircloth B.C."/>
            <person name="Fujita M.K."/>
            <person name="Greenwold M.J."/>
            <person name="Hoffmann F.G."/>
            <person name="Howard J.M."/>
            <person name="Iguchi T."/>
            <person name="Janes D.E."/>
            <person name="Khan S.Y."/>
            <person name="Kohno S."/>
            <person name="de Koning A.J."/>
            <person name="Lance S.L."/>
            <person name="McCarthy F.M."/>
            <person name="McCormack J.E."/>
            <person name="Merchant M.E."/>
            <person name="Peterson D.G."/>
            <person name="Pollock D.D."/>
            <person name="Pourmand N."/>
            <person name="Raney B.J."/>
            <person name="Roessler K.A."/>
            <person name="Sanford J.R."/>
            <person name="Sawyer R.H."/>
            <person name="Schmidt C.J."/>
            <person name="Triplett E.W."/>
            <person name="Tuberville T.D."/>
            <person name="Venegas-Anaya M."/>
            <person name="Howard J.T."/>
            <person name="Jarvis E.D."/>
            <person name="Guillette L.J.Jr."/>
            <person name="Glenn T.C."/>
            <person name="Green R.E."/>
            <person name="Ray D.A."/>
        </authorList>
    </citation>
    <scope>NUCLEOTIDE SEQUENCE [LARGE SCALE GENOMIC DNA]</scope>
    <source>
        <strain evidence="1">KSC_2009_1</strain>
    </source>
</reference>
<comment type="caution">
    <text evidence="1">The sequence shown here is derived from an EMBL/GenBank/DDBJ whole genome shotgun (WGS) entry which is preliminary data.</text>
</comment>
<proteinExistence type="predicted"/>
<dbReference type="EMBL" id="AKHW03001146">
    <property type="protein sequence ID" value="KYO43557.1"/>
    <property type="molecule type" value="Genomic_DNA"/>
</dbReference>
<keyword evidence="2" id="KW-1185">Reference proteome</keyword>